<feature type="compositionally biased region" description="Basic and acidic residues" evidence="1">
    <location>
        <begin position="206"/>
        <end position="215"/>
    </location>
</feature>
<feature type="region of interest" description="Disordered" evidence="1">
    <location>
        <begin position="1"/>
        <end position="91"/>
    </location>
</feature>
<dbReference type="Proteomes" id="UP001176941">
    <property type="component" value="Chromosome 28"/>
</dbReference>
<feature type="region of interest" description="Disordered" evidence="1">
    <location>
        <begin position="240"/>
        <end position="280"/>
    </location>
</feature>
<keyword evidence="3" id="KW-1185">Reference proteome</keyword>
<feature type="compositionally biased region" description="Basic and acidic residues" evidence="1">
    <location>
        <begin position="249"/>
        <end position="259"/>
    </location>
</feature>
<evidence type="ECO:0008006" key="4">
    <source>
        <dbReference type="Google" id="ProtNLM"/>
    </source>
</evidence>
<evidence type="ECO:0000313" key="3">
    <source>
        <dbReference type="Proteomes" id="UP001176941"/>
    </source>
</evidence>
<feature type="region of interest" description="Disordered" evidence="1">
    <location>
        <begin position="182"/>
        <end position="215"/>
    </location>
</feature>
<dbReference type="PANTHER" id="PTHR10104:SF20">
    <property type="entry name" value="STATHMIN DOMAIN-CONTAINING PROTEIN 1"/>
    <property type="match status" value="1"/>
</dbReference>
<gene>
    <name evidence="2" type="ORF">MRATA1EN1_LOCUS17832</name>
</gene>
<dbReference type="InterPro" id="IPR000956">
    <property type="entry name" value="Stathmin_fam"/>
</dbReference>
<dbReference type="PROSITE" id="PS51663">
    <property type="entry name" value="STATHMIN_3"/>
    <property type="match status" value="1"/>
</dbReference>
<feature type="compositionally biased region" description="Basic and acidic residues" evidence="1">
    <location>
        <begin position="182"/>
        <end position="198"/>
    </location>
</feature>
<organism evidence="2 3">
    <name type="scientific">Rangifer tarandus platyrhynchus</name>
    <name type="common">Svalbard reindeer</name>
    <dbReference type="NCBI Taxonomy" id="3082113"/>
    <lineage>
        <taxon>Eukaryota</taxon>
        <taxon>Metazoa</taxon>
        <taxon>Chordata</taxon>
        <taxon>Craniata</taxon>
        <taxon>Vertebrata</taxon>
        <taxon>Euteleostomi</taxon>
        <taxon>Mammalia</taxon>
        <taxon>Eutheria</taxon>
        <taxon>Laurasiatheria</taxon>
        <taxon>Artiodactyla</taxon>
        <taxon>Ruminantia</taxon>
        <taxon>Pecora</taxon>
        <taxon>Cervidae</taxon>
        <taxon>Odocoileinae</taxon>
        <taxon>Rangifer</taxon>
    </lineage>
</organism>
<evidence type="ECO:0000256" key="1">
    <source>
        <dbReference type="SAM" id="MobiDB-lite"/>
    </source>
</evidence>
<proteinExistence type="predicted"/>
<accession>A0ABN8Z4S1</accession>
<dbReference type="PANTHER" id="PTHR10104">
    <property type="entry name" value="STATHMIN"/>
    <property type="match status" value="1"/>
</dbReference>
<feature type="compositionally biased region" description="Basic and acidic residues" evidence="1">
    <location>
        <begin position="9"/>
        <end position="27"/>
    </location>
</feature>
<evidence type="ECO:0000313" key="2">
    <source>
        <dbReference type="EMBL" id="CAI9168870.1"/>
    </source>
</evidence>
<name>A0ABN8Z4S1_RANTA</name>
<dbReference type="EMBL" id="OX459964">
    <property type="protein sequence ID" value="CAI9168870.1"/>
    <property type="molecule type" value="Genomic_DNA"/>
</dbReference>
<protein>
    <recommendedName>
        <fullName evidence="4">Stathmin domain containing 1</fullName>
    </recommendedName>
</protein>
<reference evidence="2" key="1">
    <citation type="submission" date="2023-04" db="EMBL/GenBank/DDBJ databases">
        <authorList>
            <consortium name="ELIXIR-Norway"/>
        </authorList>
    </citation>
    <scope>NUCLEOTIDE SEQUENCE [LARGE SCALE GENOMIC DNA]</scope>
</reference>
<feature type="compositionally biased region" description="Polar residues" evidence="1">
    <location>
        <begin position="269"/>
        <end position="280"/>
    </location>
</feature>
<sequence>MGCGPSQPGEERRRVPAPRKGWEEGFKADVGVAHSGENYRPQIETSLPDDATGSPGDLDKQAQLGSLPGAIAESFPSPSERNGRLNSDLAINGLIHKPQPLENRERQKSSDILEELIVQGIIQSHSKVFRNGESYDVMASNFVSTTEKPLRKPPARLKKLKIKKEGKDFTMKDIEEKMRAVEARRKTKEEEIRKRLQSDRLPPPAHHSDSAERVGEEVPFAKGLKTVSCAIFEPSDLQEGKLLKRKKSKSETTSDDRNYSYENIGVVESDTSYNQADDVF</sequence>